<proteinExistence type="predicted"/>
<dbReference type="RefSeq" id="WP_269801062.1">
    <property type="nucleotide sequence ID" value="NZ_LOHS01000141.1"/>
</dbReference>
<name>A0A177HJM6_9ACTN</name>
<keyword evidence="2" id="KW-1185">Reference proteome</keyword>
<comment type="caution">
    <text evidence="1">The sequence shown here is derived from an EMBL/GenBank/DDBJ whole genome shotgun (WGS) entry which is preliminary data.</text>
</comment>
<organism evidence="1 2">
    <name type="scientific">Streptomyces jeddahensis</name>
    <dbReference type="NCBI Taxonomy" id="1716141"/>
    <lineage>
        <taxon>Bacteria</taxon>
        <taxon>Bacillati</taxon>
        <taxon>Actinomycetota</taxon>
        <taxon>Actinomycetes</taxon>
        <taxon>Kitasatosporales</taxon>
        <taxon>Streptomycetaceae</taxon>
        <taxon>Streptomyces</taxon>
    </lineage>
</organism>
<dbReference type="AlphaFoldDB" id="A0A177HJM6"/>
<reference evidence="1 2" key="1">
    <citation type="submission" date="2015-12" db="EMBL/GenBank/DDBJ databases">
        <title>Genome sequence of Streptomyces sp. G25.</title>
        <authorList>
            <person name="Poehlein A."/>
            <person name="Roettig A."/>
            <person name="Hiessl S."/>
            <person name="Hauschild P."/>
            <person name="Schauer J."/>
            <person name="Madkour M.H."/>
            <person name="Al-Ansari A.M."/>
            <person name="Almakishah N.H."/>
            <person name="Steinbuechel A."/>
            <person name="Daniel R."/>
        </authorList>
    </citation>
    <scope>NUCLEOTIDE SEQUENCE [LARGE SCALE GENOMIC DNA]</scope>
    <source>
        <strain evidence="2">G25(2015)</strain>
    </source>
</reference>
<protein>
    <submittedName>
        <fullName evidence="1">Uncharacterized protein</fullName>
    </submittedName>
</protein>
<dbReference type="Proteomes" id="UP000077381">
    <property type="component" value="Unassembled WGS sequence"/>
</dbReference>
<dbReference type="PATRIC" id="fig|1716141.3.peg.6488"/>
<gene>
    <name evidence="1" type="ORF">STSP_61720</name>
</gene>
<accession>A0A177HJM6</accession>
<dbReference type="EMBL" id="LOHS01000141">
    <property type="protein sequence ID" value="OAH10434.1"/>
    <property type="molecule type" value="Genomic_DNA"/>
</dbReference>
<evidence type="ECO:0000313" key="1">
    <source>
        <dbReference type="EMBL" id="OAH10434.1"/>
    </source>
</evidence>
<evidence type="ECO:0000313" key="2">
    <source>
        <dbReference type="Proteomes" id="UP000077381"/>
    </source>
</evidence>
<sequence length="41" mass="4112">MSTRTVLVAAAITAIVLGIVGTRANASTDPRRSGSIAEAGR</sequence>